<organism evidence="1 2">
    <name type="scientific">Marasmius crinis-equi</name>
    <dbReference type="NCBI Taxonomy" id="585013"/>
    <lineage>
        <taxon>Eukaryota</taxon>
        <taxon>Fungi</taxon>
        <taxon>Dikarya</taxon>
        <taxon>Basidiomycota</taxon>
        <taxon>Agaricomycotina</taxon>
        <taxon>Agaricomycetes</taxon>
        <taxon>Agaricomycetidae</taxon>
        <taxon>Agaricales</taxon>
        <taxon>Marasmiineae</taxon>
        <taxon>Marasmiaceae</taxon>
        <taxon>Marasmius</taxon>
    </lineage>
</organism>
<keyword evidence="2" id="KW-1185">Reference proteome</keyword>
<accession>A0ABR3F2E9</accession>
<gene>
    <name evidence="1" type="ORF">V5O48_012583</name>
</gene>
<dbReference type="Proteomes" id="UP001465976">
    <property type="component" value="Unassembled WGS sequence"/>
</dbReference>
<reference evidence="1 2" key="1">
    <citation type="submission" date="2024-02" db="EMBL/GenBank/DDBJ databases">
        <title>A draft genome for the cacao thread blight pathogen Marasmius crinis-equi.</title>
        <authorList>
            <person name="Cohen S.P."/>
            <person name="Baruah I.K."/>
            <person name="Amoako-Attah I."/>
            <person name="Bukari Y."/>
            <person name="Meinhardt L.W."/>
            <person name="Bailey B.A."/>
        </authorList>
    </citation>
    <scope>NUCLEOTIDE SEQUENCE [LARGE SCALE GENOMIC DNA]</scope>
    <source>
        <strain evidence="1 2">GH-76</strain>
    </source>
</reference>
<name>A0ABR3F2E9_9AGAR</name>
<comment type="caution">
    <text evidence="1">The sequence shown here is derived from an EMBL/GenBank/DDBJ whole genome shotgun (WGS) entry which is preliminary data.</text>
</comment>
<dbReference type="EMBL" id="JBAHYK010001129">
    <property type="protein sequence ID" value="KAL0569388.1"/>
    <property type="molecule type" value="Genomic_DNA"/>
</dbReference>
<evidence type="ECO:0000313" key="2">
    <source>
        <dbReference type="Proteomes" id="UP001465976"/>
    </source>
</evidence>
<sequence length="406" mass="45794">MLKLDGNHRPIKKKTKAVKARDFEQCIVTANAIDSLLISSFLPNMAQFFSNSSQTKIGNQPVFQHVSGDAITNNNMTVIHKSQWCQSSTSLEEDEGSTSTTQHTLRKIDTGDIILRKEVSSWICDIVITTQTFKSLKPTNPFRGRLQAVRVRKRVFTAEIIRKDVRDLKFTVVTFEPEDPNDREKVSALVLLDTPLGLHVAIDKGSDVRSPRLTQLFGMGRSDTPVMILHDELVDGWTLCSRYLEAPIIKFYIIYTAIAAMGTLADDEMLTKMGIPYDLPSILILETNEDDYMRELSFWPIPFPQDIRPEDLEPHCIIAHFERCFGDFMYTCSVRWSMKAVLELSDFACHDLLTFGTVVDYNNPAARILGHFPSVPHPIWECITQLNSDVNGSCSELGESCPGLQS</sequence>
<evidence type="ECO:0000313" key="1">
    <source>
        <dbReference type="EMBL" id="KAL0569388.1"/>
    </source>
</evidence>
<proteinExistence type="predicted"/>
<protein>
    <submittedName>
        <fullName evidence="1">Uncharacterized protein</fullName>
    </submittedName>
</protein>